<dbReference type="AlphaFoldDB" id="A0A420XWP4"/>
<evidence type="ECO:0000313" key="2">
    <source>
        <dbReference type="EMBL" id="RKU40092.1"/>
    </source>
</evidence>
<organism evidence="2 3">
    <name type="scientific">Coniochaeta pulveracea</name>
    <dbReference type="NCBI Taxonomy" id="177199"/>
    <lineage>
        <taxon>Eukaryota</taxon>
        <taxon>Fungi</taxon>
        <taxon>Dikarya</taxon>
        <taxon>Ascomycota</taxon>
        <taxon>Pezizomycotina</taxon>
        <taxon>Sordariomycetes</taxon>
        <taxon>Sordariomycetidae</taxon>
        <taxon>Coniochaetales</taxon>
        <taxon>Coniochaetaceae</taxon>
        <taxon>Coniochaeta</taxon>
    </lineage>
</organism>
<evidence type="ECO:0000256" key="1">
    <source>
        <dbReference type="SAM" id="SignalP"/>
    </source>
</evidence>
<protein>
    <submittedName>
        <fullName evidence="2">Uncharacterized protein</fullName>
    </submittedName>
</protein>
<evidence type="ECO:0000313" key="3">
    <source>
        <dbReference type="Proteomes" id="UP000275385"/>
    </source>
</evidence>
<keyword evidence="1" id="KW-0732">Signal</keyword>
<reference evidence="2 3" key="1">
    <citation type="submission" date="2018-08" db="EMBL/GenBank/DDBJ databases">
        <title>Draft genome of the lignicolous fungus Coniochaeta pulveracea.</title>
        <authorList>
            <person name="Borstlap C.J."/>
            <person name="De Witt R.N."/>
            <person name="Botha A."/>
            <person name="Volschenk H."/>
        </authorList>
    </citation>
    <scope>NUCLEOTIDE SEQUENCE [LARGE SCALE GENOMIC DNA]</scope>
    <source>
        <strain evidence="2 3">CAB683</strain>
    </source>
</reference>
<comment type="caution">
    <text evidence="2">The sequence shown here is derived from an EMBL/GenBank/DDBJ whole genome shotgun (WGS) entry which is preliminary data.</text>
</comment>
<accession>A0A420XWP4</accession>
<dbReference type="EMBL" id="QVQW01000122">
    <property type="protein sequence ID" value="RKU40092.1"/>
    <property type="molecule type" value="Genomic_DNA"/>
</dbReference>
<dbReference type="Proteomes" id="UP000275385">
    <property type="component" value="Unassembled WGS sequence"/>
</dbReference>
<feature type="signal peptide" evidence="1">
    <location>
        <begin position="1"/>
        <end position="24"/>
    </location>
</feature>
<name>A0A420XWP4_9PEZI</name>
<sequence length="171" mass="17759">MSAKMPSLALMFLLLARLIGLTCSSPLHMRASIADACTALPSWTVSSFHSTTTDSTGSGGSATFNLTNDLTGASDNITCTLQVNYRCDITGTPTDGNLTINVAIRAQALTLLLDEVVQGCPGRTSPLHIIGDGDLQLDCSWDKDIGGTVTCQLKGGKDTIQGKAVELAPGS</sequence>
<dbReference type="OrthoDB" id="5212343at2759"/>
<gene>
    <name evidence="2" type="ORF">DL546_002347</name>
</gene>
<proteinExistence type="predicted"/>
<keyword evidence="3" id="KW-1185">Reference proteome</keyword>
<feature type="chain" id="PRO_5019017794" evidence="1">
    <location>
        <begin position="25"/>
        <end position="171"/>
    </location>
</feature>